<dbReference type="AlphaFoldDB" id="A0A2T7E934"/>
<organism evidence="1 2">
    <name type="scientific">Panicum hallii var. hallii</name>
    <dbReference type="NCBI Taxonomy" id="1504633"/>
    <lineage>
        <taxon>Eukaryota</taxon>
        <taxon>Viridiplantae</taxon>
        <taxon>Streptophyta</taxon>
        <taxon>Embryophyta</taxon>
        <taxon>Tracheophyta</taxon>
        <taxon>Spermatophyta</taxon>
        <taxon>Magnoliopsida</taxon>
        <taxon>Liliopsida</taxon>
        <taxon>Poales</taxon>
        <taxon>Poaceae</taxon>
        <taxon>PACMAD clade</taxon>
        <taxon>Panicoideae</taxon>
        <taxon>Panicodae</taxon>
        <taxon>Paniceae</taxon>
        <taxon>Panicinae</taxon>
        <taxon>Panicum</taxon>
        <taxon>Panicum sect. Panicum</taxon>
    </lineage>
</organism>
<dbReference type="Proteomes" id="UP000244336">
    <property type="component" value="Chromosome 3"/>
</dbReference>
<sequence>MDAYIFEEVQRGERERGREAVARQHATGSLDRNGMLLIIRVTLSMCYCLLSNKLPCCADMSTKLGTR</sequence>
<reference evidence="1 2" key="1">
    <citation type="submission" date="2018-04" db="EMBL/GenBank/DDBJ databases">
        <title>WGS assembly of Panicum hallii var. hallii HAL2.</title>
        <authorList>
            <person name="Lovell J."/>
            <person name="Jenkins J."/>
            <person name="Lowry D."/>
            <person name="Mamidi S."/>
            <person name="Sreedasyam A."/>
            <person name="Weng X."/>
            <person name="Barry K."/>
            <person name="Bonette J."/>
            <person name="Campitelli B."/>
            <person name="Daum C."/>
            <person name="Gordon S."/>
            <person name="Gould B."/>
            <person name="Lipzen A."/>
            <person name="MacQueen A."/>
            <person name="Palacio-Mejia J."/>
            <person name="Plott C."/>
            <person name="Shakirov E."/>
            <person name="Shu S."/>
            <person name="Yoshinaga Y."/>
            <person name="Zane M."/>
            <person name="Rokhsar D."/>
            <person name="Grimwood J."/>
            <person name="Schmutz J."/>
            <person name="Juenger T."/>
        </authorList>
    </citation>
    <scope>NUCLEOTIDE SEQUENCE [LARGE SCALE GENOMIC DNA]</scope>
    <source>
        <strain evidence="2">cv. HAL2</strain>
    </source>
</reference>
<evidence type="ECO:0000313" key="1">
    <source>
        <dbReference type="EMBL" id="PUZ64327.1"/>
    </source>
</evidence>
<evidence type="ECO:0000313" key="2">
    <source>
        <dbReference type="Proteomes" id="UP000244336"/>
    </source>
</evidence>
<protein>
    <submittedName>
        <fullName evidence="1">Uncharacterized protein</fullName>
    </submittedName>
</protein>
<accession>A0A2T7E934</accession>
<dbReference type="EMBL" id="CM009751">
    <property type="protein sequence ID" value="PUZ64327.1"/>
    <property type="molecule type" value="Genomic_DNA"/>
</dbReference>
<keyword evidence="2" id="KW-1185">Reference proteome</keyword>
<name>A0A2T7E934_9POAL</name>
<gene>
    <name evidence="1" type="ORF">GQ55_3G134800</name>
</gene>
<dbReference type="Gramene" id="PUZ64327">
    <property type="protein sequence ID" value="PUZ64327"/>
    <property type="gene ID" value="GQ55_3G134800"/>
</dbReference>
<proteinExistence type="predicted"/>